<dbReference type="PRINTS" id="PR00080">
    <property type="entry name" value="SDRFAMILY"/>
</dbReference>
<dbReference type="InterPro" id="IPR002347">
    <property type="entry name" value="SDR_fam"/>
</dbReference>
<dbReference type="PANTHER" id="PTHR24322">
    <property type="entry name" value="PKSB"/>
    <property type="match status" value="1"/>
</dbReference>
<evidence type="ECO:0000256" key="1">
    <source>
        <dbReference type="ARBA" id="ARBA00006484"/>
    </source>
</evidence>
<dbReference type="PRINTS" id="PR00081">
    <property type="entry name" value="GDHRDH"/>
</dbReference>
<dbReference type="AlphaFoldDB" id="A0AAD9VRP4"/>
<gene>
    <name evidence="5" type="ORF">KPH14_006720</name>
</gene>
<dbReference type="SUPFAM" id="SSF51735">
    <property type="entry name" value="NAD(P)-binding Rossmann-fold domains"/>
    <property type="match status" value="1"/>
</dbReference>
<evidence type="ECO:0000313" key="6">
    <source>
        <dbReference type="Proteomes" id="UP001258017"/>
    </source>
</evidence>
<evidence type="ECO:0000256" key="2">
    <source>
        <dbReference type="ARBA" id="ARBA00023002"/>
    </source>
</evidence>
<keyword evidence="4" id="KW-0472">Membrane</keyword>
<proteinExistence type="inferred from homology"/>
<dbReference type="Pfam" id="PF00106">
    <property type="entry name" value="adh_short"/>
    <property type="match status" value="1"/>
</dbReference>
<dbReference type="GO" id="GO:0016616">
    <property type="term" value="F:oxidoreductase activity, acting on the CH-OH group of donors, NAD or NADP as acceptor"/>
    <property type="evidence" value="ECO:0007669"/>
    <property type="project" value="TreeGrafter"/>
</dbReference>
<keyword evidence="4" id="KW-0812">Transmembrane</keyword>
<organism evidence="5 6">
    <name type="scientific">Odynerus spinipes</name>
    <dbReference type="NCBI Taxonomy" id="1348599"/>
    <lineage>
        <taxon>Eukaryota</taxon>
        <taxon>Metazoa</taxon>
        <taxon>Ecdysozoa</taxon>
        <taxon>Arthropoda</taxon>
        <taxon>Hexapoda</taxon>
        <taxon>Insecta</taxon>
        <taxon>Pterygota</taxon>
        <taxon>Neoptera</taxon>
        <taxon>Endopterygota</taxon>
        <taxon>Hymenoptera</taxon>
        <taxon>Apocrita</taxon>
        <taxon>Aculeata</taxon>
        <taxon>Vespoidea</taxon>
        <taxon>Vespidae</taxon>
        <taxon>Eumeninae</taxon>
        <taxon>Odynerus</taxon>
    </lineage>
</organism>
<name>A0AAD9VRP4_9HYME</name>
<reference evidence="5" key="2">
    <citation type="journal article" date="2023" name="Commun. Biol.">
        <title>Intrasexual cuticular hydrocarbon dimorphism in a wasp sheds light on hydrocarbon biosynthesis genes in Hymenoptera.</title>
        <authorList>
            <person name="Moris V.C."/>
            <person name="Podsiadlowski L."/>
            <person name="Martin S."/>
            <person name="Oeyen J.P."/>
            <person name="Donath A."/>
            <person name="Petersen M."/>
            <person name="Wilbrandt J."/>
            <person name="Misof B."/>
            <person name="Liedtke D."/>
            <person name="Thamm M."/>
            <person name="Scheiner R."/>
            <person name="Schmitt T."/>
            <person name="Niehuis O."/>
        </authorList>
    </citation>
    <scope>NUCLEOTIDE SEQUENCE</scope>
    <source>
        <strain evidence="5">GBR_01_08_01A</strain>
    </source>
</reference>
<sequence>MCTTDIISNKADGATKSLEKHAAHENEMRKIEHFANWPIWKFIIPKSLYSCQDSFNCSVSWNVSRERSLVRYHREVKAQLVQLTPFSVSATVKNLKRTHLVDFLTRQKNRKEEAENLIFVRRKNEEELGVRAKLNSSSVVDVHRRPNLVCQPVAEVETRGQRVVSFYAITKSIDRMSLLRMIGGGISFLLLSIMAIVESIVRMFIPLKYKMKDISGEVALVTGGAGGLGRLLALRLANLDAIVVVWDIDKNGVEETVKLVQAAGGTCYGYVCDLCDREDVYKKAAQLREEVGKVSILINNAGVAIGMKLVDTPDKLIIRTMDVNIMSHFWTVKAFLPAMMESNKGHIVSIASMAGYVGIPKLVDYCTSKFAAVGFDEALRMELEADGYNINTTVICPYFIRSTGMFGDVDSRFLSALSPNEVADRVIVAMRCNEKYALLPGYFQTLLSLKWLFPWTCIAMVLRGLVRDAAPSHGSITGTLTSNEKPNISIKDQNGGVIHERLTRRISSSERKP</sequence>
<evidence type="ECO:0000256" key="4">
    <source>
        <dbReference type="SAM" id="Phobius"/>
    </source>
</evidence>
<keyword evidence="4" id="KW-1133">Transmembrane helix</keyword>
<dbReference type="CDD" id="cd05339">
    <property type="entry name" value="17beta-HSDXI-like_SDR_c"/>
    <property type="match status" value="1"/>
</dbReference>
<dbReference type="GO" id="GO:0005811">
    <property type="term" value="C:lipid droplet"/>
    <property type="evidence" value="ECO:0007669"/>
    <property type="project" value="TreeGrafter"/>
</dbReference>
<protein>
    <submittedName>
        <fullName evidence="5">Uncharacterized protein</fullName>
    </submittedName>
</protein>
<dbReference type="FunFam" id="3.40.50.720:FF:000202">
    <property type="entry name" value="Short-chain dehydrogenase/reductase family 16C member 6"/>
    <property type="match status" value="1"/>
</dbReference>
<evidence type="ECO:0000313" key="5">
    <source>
        <dbReference type="EMBL" id="KAK2584329.1"/>
    </source>
</evidence>
<accession>A0AAD9VRP4</accession>
<comment type="similarity">
    <text evidence="1">Belongs to the short-chain dehydrogenases/reductases (SDR) family.</text>
</comment>
<dbReference type="PANTHER" id="PTHR24322:SF748">
    <property type="entry name" value="FI23927P1-RELATED"/>
    <property type="match status" value="1"/>
</dbReference>
<reference evidence="5" key="1">
    <citation type="submission" date="2021-08" db="EMBL/GenBank/DDBJ databases">
        <authorList>
            <person name="Misof B."/>
            <person name="Oliver O."/>
            <person name="Podsiadlowski L."/>
            <person name="Donath A."/>
            <person name="Peters R."/>
            <person name="Mayer C."/>
            <person name="Rust J."/>
            <person name="Gunkel S."/>
            <person name="Lesny P."/>
            <person name="Martin S."/>
            <person name="Oeyen J.P."/>
            <person name="Petersen M."/>
            <person name="Panagiotis P."/>
            <person name="Wilbrandt J."/>
            <person name="Tanja T."/>
        </authorList>
    </citation>
    <scope>NUCLEOTIDE SEQUENCE</scope>
    <source>
        <strain evidence="5">GBR_01_08_01A</strain>
        <tissue evidence="5">Thorax + abdomen</tissue>
    </source>
</reference>
<dbReference type="EMBL" id="JAIFRP010000026">
    <property type="protein sequence ID" value="KAK2584329.1"/>
    <property type="molecule type" value="Genomic_DNA"/>
</dbReference>
<keyword evidence="2" id="KW-0560">Oxidoreductase</keyword>
<dbReference type="Gene3D" id="3.40.50.720">
    <property type="entry name" value="NAD(P)-binding Rossmann-like Domain"/>
    <property type="match status" value="1"/>
</dbReference>
<keyword evidence="6" id="KW-1185">Reference proteome</keyword>
<comment type="caution">
    <text evidence="5">The sequence shown here is derived from an EMBL/GenBank/DDBJ whole genome shotgun (WGS) entry which is preliminary data.</text>
</comment>
<dbReference type="Proteomes" id="UP001258017">
    <property type="component" value="Unassembled WGS sequence"/>
</dbReference>
<evidence type="ECO:0000256" key="3">
    <source>
        <dbReference type="ARBA" id="ARBA00023027"/>
    </source>
</evidence>
<dbReference type="InterPro" id="IPR036291">
    <property type="entry name" value="NAD(P)-bd_dom_sf"/>
</dbReference>
<feature type="transmembrane region" description="Helical" evidence="4">
    <location>
        <begin position="181"/>
        <end position="205"/>
    </location>
</feature>
<keyword evidence="3" id="KW-0520">NAD</keyword>